<evidence type="ECO:0000313" key="4">
    <source>
        <dbReference type="Proteomes" id="UP000092600"/>
    </source>
</evidence>
<dbReference type="InterPro" id="IPR046349">
    <property type="entry name" value="C1-like_sf"/>
</dbReference>
<sequence length="332" mass="36883">MSGVWVFRNGVVRLQSSTVRRKVLLHTPTNESKLARLGWERYYDDLDLLQFHKPSSIDLISLPKDFSQFKSMHMYDIVLKNRESFRVIDIGSIFECAPCRFALHPPCARLPKMLPHPSHLAHPLSLLLAPAYTDGGIGGGFFACDACRRGGVAFAFHCSHCSFDLHPACAALPESVHHPSHPHPVALTYEYPFPAGTHLVCDLCQNPCEPMQWFYVCMECQFGGHVGCFVPTSPAKEFYQQTGPVQKDAAAAAAEADQAAVLLRQQQQQLMNAISTANMMSANANNFLASAMMGGTMPGSTVLRDMSETNLEINFNSRSEHTRRERRSSSPR</sequence>
<accession>A0A199VDK6</accession>
<dbReference type="EMBL" id="LSRQ01002212">
    <property type="protein sequence ID" value="OAY75103.1"/>
    <property type="molecule type" value="Genomic_DNA"/>
</dbReference>
<evidence type="ECO:0000256" key="1">
    <source>
        <dbReference type="ARBA" id="ARBA00022737"/>
    </source>
</evidence>
<dbReference type="AlphaFoldDB" id="A0A199VDK6"/>
<dbReference type="PANTHER" id="PTHR46288">
    <property type="entry name" value="PHORBOL-ESTER/DAG-TYPE DOMAIN-CONTAINING PROTEIN"/>
    <property type="match status" value="1"/>
</dbReference>
<evidence type="ECO:0000313" key="3">
    <source>
        <dbReference type="EMBL" id="OAY75103.1"/>
    </source>
</evidence>
<reference evidence="3 4" key="1">
    <citation type="journal article" date="2016" name="DNA Res.">
        <title>The draft genome of MD-2 pineapple using hybrid error correction of long reads.</title>
        <authorList>
            <person name="Redwan R.M."/>
            <person name="Saidin A."/>
            <person name="Kumar S.V."/>
        </authorList>
    </citation>
    <scope>NUCLEOTIDE SEQUENCE [LARGE SCALE GENOMIC DNA]</scope>
    <source>
        <strain evidence="4">cv. MD2</strain>
        <tissue evidence="3">Leaf</tissue>
    </source>
</reference>
<dbReference type="STRING" id="4615.A0A199VDK6"/>
<keyword evidence="1" id="KW-0677">Repeat</keyword>
<gene>
    <name evidence="3" type="ORF">ACMD2_18464</name>
</gene>
<feature type="domain" description="DC1" evidence="2">
    <location>
        <begin position="179"/>
        <end position="228"/>
    </location>
</feature>
<dbReference type="PANTHER" id="PTHR46288:SF80">
    <property type="entry name" value="CYSTEINE_HISTIDINE-RICH C1 DOMAIN FAMILY PROTEIN"/>
    <property type="match status" value="1"/>
</dbReference>
<proteinExistence type="predicted"/>
<protein>
    <submittedName>
        <fullName evidence="3">Flowering-promoting factor 1-like protein 1</fullName>
    </submittedName>
</protein>
<dbReference type="Pfam" id="PF03107">
    <property type="entry name" value="C1_2"/>
    <property type="match status" value="2"/>
</dbReference>
<organism evidence="3 4">
    <name type="scientific">Ananas comosus</name>
    <name type="common">Pineapple</name>
    <name type="synonym">Ananas ananas</name>
    <dbReference type="NCBI Taxonomy" id="4615"/>
    <lineage>
        <taxon>Eukaryota</taxon>
        <taxon>Viridiplantae</taxon>
        <taxon>Streptophyta</taxon>
        <taxon>Embryophyta</taxon>
        <taxon>Tracheophyta</taxon>
        <taxon>Spermatophyta</taxon>
        <taxon>Magnoliopsida</taxon>
        <taxon>Liliopsida</taxon>
        <taxon>Poales</taxon>
        <taxon>Bromeliaceae</taxon>
        <taxon>Bromelioideae</taxon>
        <taxon>Ananas</taxon>
    </lineage>
</organism>
<evidence type="ECO:0000259" key="2">
    <source>
        <dbReference type="Pfam" id="PF03107"/>
    </source>
</evidence>
<comment type="caution">
    <text evidence="3">The sequence shown here is derived from an EMBL/GenBank/DDBJ whole genome shotgun (WGS) entry which is preliminary data.</text>
</comment>
<name>A0A199VDK6_ANACO</name>
<dbReference type="Proteomes" id="UP000092600">
    <property type="component" value="Unassembled WGS sequence"/>
</dbReference>
<dbReference type="SUPFAM" id="SSF57889">
    <property type="entry name" value="Cysteine-rich domain"/>
    <property type="match status" value="1"/>
</dbReference>
<dbReference type="InterPro" id="IPR004146">
    <property type="entry name" value="DC1"/>
</dbReference>
<feature type="domain" description="DC1" evidence="2">
    <location>
        <begin position="117"/>
        <end position="170"/>
    </location>
</feature>